<keyword evidence="1 2" id="KW-0728">SH3 domain</keyword>
<dbReference type="EMBL" id="KB007805">
    <property type="protein sequence ID" value="ELR25556.1"/>
    <property type="molecule type" value="Genomic_DNA"/>
</dbReference>
<dbReference type="VEuPathDB" id="AmoebaDB:ACA1_296540"/>
<evidence type="ECO:0000256" key="2">
    <source>
        <dbReference type="PROSITE-ProRule" id="PRU00192"/>
    </source>
</evidence>
<dbReference type="InterPro" id="IPR050384">
    <property type="entry name" value="Endophilin_SH3RF"/>
</dbReference>
<organism evidence="4 5">
    <name type="scientific">Acanthamoeba castellanii (strain ATCC 30010 / Neff)</name>
    <dbReference type="NCBI Taxonomy" id="1257118"/>
    <lineage>
        <taxon>Eukaryota</taxon>
        <taxon>Amoebozoa</taxon>
        <taxon>Discosea</taxon>
        <taxon>Longamoebia</taxon>
        <taxon>Centramoebida</taxon>
        <taxon>Acanthamoebidae</taxon>
        <taxon>Acanthamoeba</taxon>
    </lineage>
</organism>
<proteinExistence type="predicted"/>
<name>L8HME5_ACACF</name>
<reference evidence="4 5" key="1">
    <citation type="journal article" date="2013" name="Genome Biol.">
        <title>Genome of Acanthamoeba castellanii highlights extensive lateral gene transfer and early evolution of tyrosine kinase signaling.</title>
        <authorList>
            <person name="Clarke M."/>
            <person name="Lohan A.J."/>
            <person name="Liu B."/>
            <person name="Lagkouvardos I."/>
            <person name="Roy S."/>
            <person name="Zafar N."/>
            <person name="Bertelli C."/>
            <person name="Schilde C."/>
            <person name="Kianianmomeni A."/>
            <person name="Burglin T.R."/>
            <person name="Frech C."/>
            <person name="Turcotte B."/>
            <person name="Kopec K.O."/>
            <person name="Synnott J.M."/>
            <person name="Choo C."/>
            <person name="Paponov I."/>
            <person name="Finkler A."/>
            <person name="Soon Heng Tan C."/>
            <person name="Hutchins A.P."/>
            <person name="Weinmeier T."/>
            <person name="Rattei T."/>
            <person name="Chu J.S."/>
            <person name="Gimenez G."/>
            <person name="Irimia M."/>
            <person name="Rigden D.J."/>
            <person name="Fitzpatrick D.A."/>
            <person name="Lorenzo-Morales J."/>
            <person name="Bateman A."/>
            <person name="Chiu C.H."/>
            <person name="Tang P."/>
            <person name="Hegemann P."/>
            <person name="Fromm H."/>
            <person name="Raoult D."/>
            <person name="Greub G."/>
            <person name="Miranda-Saavedra D."/>
            <person name="Chen N."/>
            <person name="Nash P."/>
            <person name="Ginger M.L."/>
            <person name="Horn M."/>
            <person name="Schaap P."/>
            <person name="Caler L."/>
            <person name="Loftus B."/>
        </authorList>
    </citation>
    <scope>NUCLEOTIDE SEQUENCE [LARGE SCALE GENOMIC DNA]</scope>
    <source>
        <strain evidence="4 5">Neff</strain>
    </source>
</reference>
<evidence type="ECO:0000256" key="1">
    <source>
        <dbReference type="ARBA" id="ARBA00022443"/>
    </source>
</evidence>
<dbReference type="OrthoDB" id="27423at2759"/>
<accession>L8HME5</accession>
<dbReference type="KEGG" id="acan:ACA1_296540"/>
<dbReference type="Gene3D" id="2.30.30.40">
    <property type="entry name" value="SH3 Domains"/>
    <property type="match status" value="1"/>
</dbReference>
<protein>
    <submittedName>
        <fullName evidence="4">SH3 domain containing protein</fullName>
    </submittedName>
</protein>
<dbReference type="SMART" id="SM00326">
    <property type="entry name" value="SH3"/>
    <property type="match status" value="1"/>
</dbReference>
<feature type="domain" description="SH3" evidence="3">
    <location>
        <begin position="7"/>
        <end position="67"/>
    </location>
</feature>
<dbReference type="InterPro" id="IPR036028">
    <property type="entry name" value="SH3-like_dom_sf"/>
</dbReference>
<dbReference type="PROSITE" id="PS50002">
    <property type="entry name" value="SH3"/>
    <property type="match status" value="1"/>
</dbReference>
<evidence type="ECO:0000313" key="5">
    <source>
        <dbReference type="Proteomes" id="UP000011083"/>
    </source>
</evidence>
<dbReference type="InterPro" id="IPR001452">
    <property type="entry name" value="SH3_domain"/>
</dbReference>
<dbReference type="STRING" id="1257118.L8HME5"/>
<keyword evidence="5" id="KW-1185">Reference proteome</keyword>
<dbReference type="GeneID" id="14926616"/>
<dbReference type="Proteomes" id="UP000011083">
    <property type="component" value="Unassembled WGS sequence"/>
</dbReference>
<dbReference type="AlphaFoldDB" id="L8HME5"/>
<evidence type="ECO:0000313" key="4">
    <source>
        <dbReference type="EMBL" id="ELR25556.1"/>
    </source>
</evidence>
<dbReference type="PRINTS" id="PR00452">
    <property type="entry name" value="SH3DOMAIN"/>
</dbReference>
<dbReference type="PANTHER" id="PTHR14167">
    <property type="entry name" value="SH3 DOMAIN-CONTAINING"/>
    <property type="match status" value="1"/>
</dbReference>
<dbReference type="SUPFAM" id="SSF50044">
    <property type="entry name" value="SH3-domain"/>
    <property type="match status" value="1"/>
</dbReference>
<gene>
    <name evidence="4" type="ORF">ACA1_296540</name>
</gene>
<dbReference type="Pfam" id="PF00018">
    <property type="entry name" value="SH3_1"/>
    <property type="match status" value="1"/>
</dbReference>
<dbReference type="RefSeq" id="XP_004368311.1">
    <property type="nucleotide sequence ID" value="XM_004368254.1"/>
</dbReference>
<evidence type="ECO:0000259" key="3">
    <source>
        <dbReference type="PROSITE" id="PS50002"/>
    </source>
</evidence>
<sequence length="125" mass="14014">MGDAESAHVCLCVTLYNFQGQNDKELSFTKGEYVNVCKKFFNWWGGVSSKEGRSGYFPSNYVQDIRDKQEAKKLLALYPVLLKPWEAPSEEGDHMVSATAGLVFTRGKDAPTDGTPLFTVLKKQR</sequence>
<dbReference type="CDD" id="cd00174">
    <property type="entry name" value="SH3"/>
    <property type="match status" value="1"/>
</dbReference>